<organism evidence="1 2">
    <name type="scientific">Antarcticirhabdus aurantiaca</name>
    <dbReference type="NCBI Taxonomy" id="2606717"/>
    <lineage>
        <taxon>Bacteria</taxon>
        <taxon>Pseudomonadati</taxon>
        <taxon>Pseudomonadota</taxon>
        <taxon>Alphaproteobacteria</taxon>
        <taxon>Hyphomicrobiales</taxon>
        <taxon>Aurantimonadaceae</taxon>
        <taxon>Antarcticirhabdus</taxon>
    </lineage>
</organism>
<evidence type="ECO:0000313" key="2">
    <source>
        <dbReference type="Proteomes" id="UP001163223"/>
    </source>
</evidence>
<protein>
    <submittedName>
        <fullName evidence="1">Uncharacterized protein</fullName>
    </submittedName>
</protein>
<keyword evidence="2" id="KW-1185">Reference proteome</keyword>
<accession>A0ACD4NKK0</accession>
<reference evidence="1" key="1">
    <citation type="submission" date="2022-11" db="EMBL/GenBank/DDBJ databases">
        <title>beta-Carotene-producing bacterium, Jeongeuplla avenae sp. nov., alleviates the salt stress of Arabidopsis seedlings.</title>
        <authorList>
            <person name="Jiang L."/>
            <person name="Lee J."/>
        </authorList>
    </citation>
    <scope>NUCLEOTIDE SEQUENCE</scope>
    <source>
        <strain evidence="1">DY_R2A_6</strain>
    </source>
</reference>
<gene>
    <name evidence="1" type="ORF">OXU80_20970</name>
</gene>
<name>A0ACD4NKK0_9HYPH</name>
<proteinExistence type="predicted"/>
<dbReference type="EMBL" id="CP113520">
    <property type="protein sequence ID" value="WAJ27298.1"/>
    <property type="molecule type" value="Genomic_DNA"/>
</dbReference>
<evidence type="ECO:0000313" key="1">
    <source>
        <dbReference type="EMBL" id="WAJ27298.1"/>
    </source>
</evidence>
<sequence length="64" mass="6809">MIQAAAKTNGQDNLDDLVDEVIAAAGGDVRKAILGLVRGQHLLEGQMSRVVSAGYVRRGFGREN</sequence>
<dbReference type="Proteomes" id="UP001163223">
    <property type="component" value="Chromosome"/>
</dbReference>